<organism evidence="1">
    <name type="scientific">Oryza brachyantha</name>
    <name type="common">malo sina</name>
    <dbReference type="NCBI Taxonomy" id="4533"/>
    <lineage>
        <taxon>Eukaryota</taxon>
        <taxon>Viridiplantae</taxon>
        <taxon>Streptophyta</taxon>
        <taxon>Embryophyta</taxon>
        <taxon>Tracheophyta</taxon>
        <taxon>Spermatophyta</taxon>
        <taxon>Magnoliopsida</taxon>
        <taxon>Liliopsida</taxon>
        <taxon>Poales</taxon>
        <taxon>Poaceae</taxon>
        <taxon>BOP clade</taxon>
        <taxon>Oryzoideae</taxon>
        <taxon>Oryzeae</taxon>
        <taxon>Oryzinae</taxon>
        <taxon>Oryza</taxon>
    </lineage>
</organism>
<dbReference type="HOGENOM" id="CLU_2214000_0_0_1"/>
<name>J3LTR3_ORYBR</name>
<reference evidence="1" key="2">
    <citation type="submission" date="2013-04" db="UniProtKB">
        <authorList>
            <consortium name="EnsemblPlants"/>
        </authorList>
    </citation>
    <scope>IDENTIFICATION</scope>
</reference>
<dbReference type="Proteomes" id="UP000006038">
    <property type="component" value="Chromosome 3"/>
</dbReference>
<evidence type="ECO:0000313" key="2">
    <source>
        <dbReference type="Proteomes" id="UP000006038"/>
    </source>
</evidence>
<dbReference type="Gramene" id="OB03G44390.1">
    <property type="protein sequence ID" value="OB03G44390.1"/>
    <property type="gene ID" value="OB03G44390"/>
</dbReference>
<dbReference type="EnsemblPlants" id="OB03G44390.1">
    <property type="protein sequence ID" value="OB03G44390.1"/>
    <property type="gene ID" value="OB03G44390"/>
</dbReference>
<protein>
    <submittedName>
        <fullName evidence="1">Uncharacterized protein</fullName>
    </submittedName>
</protein>
<accession>J3LTR3</accession>
<keyword evidence="2" id="KW-1185">Reference proteome</keyword>
<sequence>MPFSWTAQHHTPLPLKFQNGPNNMQTMLECIQEQKRCYCSRTSQEEEVSITWYPISRSDASVNLKVCPLLNETKFLTFSRRKNLGRKYSANERNAKIISHCTLLQGL</sequence>
<reference evidence="1" key="1">
    <citation type="journal article" date="2013" name="Nat. Commun.">
        <title>Whole-genome sequencing of Oryza brachyantha reveals mechanisms underlying Oryza genome evolution.</title>
        <authorList>
            <person name="Chen J."/>
            <person name="Huang Q."/>
            <person name="Gao D."/>
            <person name="Wang J."/>
            <person name="Lang Y."/>
            <person name="Liu T."/>
            <person name="Li B."/>
            <person name="Bai Z."/>
            <person name="Luis Goicoechea J."/>
            <person name="Liang C."/>
            <person name="Chen C."/>
            <person name="Zhang W."/>
            <person name="Sun S."/>
            <person name="Liao Y."/>
            <person name="Zhang X."/>
            <person name="Yang L."/>
            <person name="Song C."/>
            <person name="Wang M."/>
            <person name="Shi J."/>
            <person name="Liu G."/>
            <person name="Liu J."/>
            <person name="Zhou H."/>
            <person name="Zhou W."/>
            <person name="Yu Q."/>
            <person name="An N."/>
            <person name="Chen Y."/>
            <person name="Cai Q."/>
            <person name="Wang B."/>
            <person name="Liu B."/>
            <person name="Min J."/>
            <person name="Huang Y."/>
            <person name="Wu H."/>
            <person name="Li Z."/>
            <person name="Zhang Y."/>
            <person name="Yin Y."/>
            <person name="Song W."/>
            <person name="Jiang J."/>
            <person name="Jackson S.A."/>
            <person name="Wing R.A."/>
            <person name="Wang J."/>
            <person name="Chen M."/>
        </authorList>
    </citation>
    <scope>NUCLEOTIDE SEQUENCE [LARGE SCALE GENOMIC DNA]</scope>
    <source>
        <strain evidence="1">cv. IRGC 101232</strain>
    </source>
</reference>
<evidence type="ECO:0000313" key="1">
    <source>
        <dbReference type="EnsemblPlants" id="OB03G44390.1"/>
    </source>
</evidence>
<proteinExistence type="predicted"/>
<dbReference type="AlphaFoldDB" id="J3LTR3"/>